<dbReference type="GO" id="GO:0004020">
    <property type="term" value="F:adenylylsulfate kinase activity"/>
    <property type="evidence" value="ECO:0007669"/>
    <property type="project" value="UniProtKB-EC"/>
</dbReference>
<evidence type="ECO:0000256" key="6">
    <source>
        <dbReference type="ARBA" id="ARBA00022840"/>
    </source>
</evidence>
<keyword evidence="5 8" id="KW-0418">Kinase</keyword>
<evidence type="ECO:0000256" key="4">
    <source>
        <dbReference type="ARBA" id="ARBA00022741"/>
    </source>
</evidence>
<dbReference type="AlphaFoldDB" id="A0A2P6TY53"/>
<dbReference type="InterPro" id="IPR002891">
    <property type="entry name" value="APS"/>
</dbReference>
<dbReference type="Proteomes" id="UP000239899">
    <property type="component" value="Unassembled WGS sequence"/>
</dbReference>
<dbReference type="STRING" id="3076.A0A2P6TY53"/>
<comment type="pathway">
    <text evidence="1">Sulfur metabolism.</text>
</comment>
<feature type="domain" description="APS kinase" evidence="7">
    <location>
        <begin position="282"/>
        <end position="431"/>
    </location>
</feature>
<gene>
    <name evidence="8" type="ORF">C2E21_2683</name>
</gene>
<protein>
    <recommendedName>
        <fullName evidence="2">adenylyl-sulfate kinase</fullName>
        <ecNumber evidence="2">2.7.1.25</ecNumber>
    </recommendedName>
</protein>
<dbReference type="EMBL" id="LHPG02000004">
    <property type="protein sequence ID" value="PRW58995.1"/>
    <property type="molecule type" value="Genomic_DNA"/>
</dbReference>
<dbReference type="PANTHER" id="PTHR11055:SF1">
    <property type="entry name" value="PAPS SYNTHETASE, ISOFORM D"/>
    <property type="match status" value="1"/>
</dbReference>
<dbReference type="Gene3D" id="3.40.50.300">
    <property type="entry name" value="P-loop containing nucleotide triphosphate hydrolases"/>
    <property type="match status" value="2"/>
</dbReference>
<dbReference type="SUPFAM" id="SSF52540">
    <property type="entry name" value="P-loop containing nucleoside triphosphate hydrolases"/>
    <property type="match status" value="2"/>
</dbReference>
<evidence type="ECO:0000313" key="9">
    <source>
        <dbReference type="Proteomes" id="UP000239899"/>
    </source>
</evidence>
<organism evidence="8 9">
    <name type="scientific">Chlorella sorokiniana</name>
    <name type="common">Freshwater green alga</name>
    <dbReference type="NCBI Taxonomy" id="3076"/>
    <lineage>
        <taxon>Eukaryota</taxon>
        <taxon>Viridiplantae</taxon>
        <taxon>Chlorophyta</taxon>
        <taxon>core chlorophytes</taxon>
        <taxon>Trebouxiophyceae</taxon>
        <taxon>Chlorellales</taxon>
        <taxon>Chlorellaceae</taxon>
        <taxon>Chlorella clade</taxon>
        <taxon>Chlorella</taxon>
    </lineage>
</organism>
<feature type="domain" description="APS kinase" evidence="7">
    <location>
        <begin position="14"/>
        <end position="163"/>
    </location>
</feature>
<dbReference type="EC" id="2.7.1.25" evidence="2"/>
<dbReference type="FunFam" id="3.40.50.300:FF:000212">
    <property type="entry name" value="Adenylyl-sulfate kinase"/>
    <property type="match status" value="1"/>
</dbReference>
<accession>A0A2P6TY53</accession>
<reference evidence="8 9" key="1">
    <citation type="journal article" date="2018" name="Plant J.">
        <title>Genome sequences of Chlorella sorokiniana UTEX 1602 and Micractinium conductrix SAG 241.80: implications to maltose excretion by a green alga.</title>
        <authorList>
            <person name="Arriola M.B."/>
            <person name="Velmurugan N."/>
            <person name="Zhang Y."/>
            <person name="Plunkett M.H."/>
            <person name="Hondzo H."/>
            <person name="Barney B.M."/>
        </authorList>
    </citation>
    <scope>NUCLEOTIDE SEQUENCE [LARGE SCALE GENOMIC DNA]</scope>
    <source>
        <strain evidence="9">UTEX 1602</strain>
    </source>
</reference>
<evidence type="ECO:0000259" key="7">
    <source>
        <dbReference type="Pfam" id="PF01583"/>
    </source>
</evidence>
<dbReference type="NCBIfam" id="NF003013">
    <property type="entry name" value="PRK03846.1"/>
    <property type="match status" value="2"/>
</dbReference>
<evidence type="ECO:0000256" key="1">
    <source>
        <dbReference type="ARBA" id="ARBA00004678"/>
    </source>
</evidence>
<evidence type="ECO:0000256" key="2">
    <source>
        <dbReference type="ARBA" id="ARBA00012121"/>
    </source>
</evidence>
<evidence type="ECO:0000256" key="5">
    <source>
        <dbReference type="ARBA" id="ARBA00022777"/>
    </source>
</evidence>
<keyword evidence="4" id="KW-0547">Nucleotide-binding</keyword>
<evidence type="ECO:0000256" key="3">
    <source>
        <dbReference type="ARBA" id="ARBA00022679"/>
    </source>
</evidence>
<name>A0A2P6TY53_CHLSO</name>
<dbReference type="PANTHER" id="PTHR11055">
    <property type="entry name" value="BIFUNCTIONAL 3'-PHOSPHOADENOSINE 5'-PHOSPHOSULFATE SYNTHASE"/>
    <property type="match status" value="1"/>
</dbReference>
<evidence type="ECO:0000313" key="8">
    <source>
        <dbReference type="EMBL" id="PRW58995.1"/>
    </source>
</evidence>
<dbReference type="NCBIfam" id="TIGR00455">
    <property type="entry name" value="apsK"/>
    <property type="match status" value="2"/>
</dbReference>
<dbReference type="CDD" id="cd02027">
    <property type="entry name" value="APSK"/>
    <property type="match status" value="2"/>
</dbReference>
<dbReference type="GO" id="GO:0005524">
    <property type="term" value="F:ATP binding"/>
    <property type="evidence" value="ECO:0007669"/>
    <property type="project" value="UniProtKB-KW"/>
</dbReference>
<keyword evidence="9" id="KW-1185">Reference proteome</keyword>
<dbReference type="InterPro" id="IPR059117">
    <property type="entry name" value="APS_kinase_dom"/>
</dbReference>
<dbReference type="GO" id="GO:0000103">
    <property type="term" value="P:sulfate assimilation"/>
    <property type="evidence" value="ECO:0007669"/>
    <property type="project" value="InterPro"/>
</dbReference>
<keyword evidence="6" id="KW-0067">ATP-binding</keyword>
<proteinExistence type="inferred from homology"/>
<dbReference type="HAMAP" id="MF_00065">
    <property type="entry name" value="Adenylyl_sulf_kinase"/>
    <property type="match status" value="2"/>
</dbReference>
<comment type="caution">
    <text evidence="8">The sequence shown here is derived from an EMBL/GenBank/DDBJ whole genome shotgun (WGS) entry which is preliminary data.</text>
</comment>
<dbReference type="OrthoDB" id="506431at2759"/>
<keyword evidence="3" id="KW-0808">Transferase</keyword>
<sequence length="488" mass="53555">MVSRGDKELLLGQRGCVLWFTGLSGSGKSTVACALEHLLHERGHFTSLLDGDNIRHGLNKDLGFSPEDRTENIRRIGEVAKLFADAGAVTMTSFISPYRADRDLIRQRCRPGEFLEVFMDTPLEVCERRDPKGLYKKARAGLIKNFTGIDDPYEAPVDPEIWVACFDQDGRQRSPLEMAQQIFDALDDMGYLRDPAIPTLAVASALQRKHSDGILDYACLSRRPARPLAARATAGAAGNGAALSNGNGKVHLDTISVGNSTNIRWHETMVSRGDKELLLGQRGCVLWFTGLSGSGKSTVACTLEHLLHERGHFTSLLDGDNIRHGLNKDLGFSAEDRTENIRRIGEVAKLFADAGAITMTSFISPYRADRDAVRARCSPGEFLEVYMAVPIEVCEQRDPKGLYKKARAGLIKNFTGIDDPYEAPLSPEIAVTAFNEDGSQRSPVDMAEQILEALNDMGYLRDPAMPTLAVASALQRKNSDGILDYAQL</sequence>
<dbReference type="Pfam" id="PF01583">
    <property type="entry name" value="APS_kinase"/>
    <property type="match status" value="2"/>
</dbReference>
<dbReference type="InterPro" id="IPR027417">
    <property type="entry name" value="P-loop_NTPase"/>
</dbReference>